<dbReference type="InterPro" id="IPR020103">
    <property type="entry name" value="PsdUridine_synth_cat_dom_sf"/>
</dbReference>
<dbReference type="GO" id="GO:0031119">
    <property type="term" value="P:tRNA pseudouridine synthesis"/>
    <property type="evidence" value="ECO:0007669"/>
    <property type="project" value="UniProtKB-UniRule"/>
</dbReference>
<keyword evidence="3 4" id="KW-0413">Isomerase</keyword>
<proteinExistence type="inferred from homology"/>
<protein>
    <recommendedName>
        <fullName evidence="4">tRNA pseudouridine synthase A</fullName>
        <ecNumber evidence="4">5.4.99.12</ecNumber>
    </recommendedName>
    <alternativeName>
        <fullName evidence="4">tRNA pseudouridine(38-40) synthase</fullName>
    </alternativeName>
    <alternativeName>
        <fullName evidence="4">tRNA pseudouridylate synthase I</fullName>
    </alternativeName>
    <alternativeName>
        <fullName evidence="4">tRNA-uridine isomerase I</fullName>
    </alternativeName>
</protein>
<comment type="caution">
    <text evidence="9">The sequence shown here is derived from an EMBL/GenBank/DDBJ whole genome shotgun (WGS) entry which is preliminary data.</text>
</comment>
<dbReference type="PANTHER" id="PTHR11142">
    <property type="entry name" value="PSEUDOURIDYLATE SYNTHASE"/>
    <property type="match status" value="1"/>
</dbReference>
<reference evidence="9 10" key="1">
    <citation type="submission" date="2019-10" db="EMBL/GenBank/DDBJ databases">
        <title>Rudanella paleaurantiibacter sp. nov., isolated from sludge.</title>
        <authorList>
            <person name="Xu S.Q."/>
        </authorList>
    </citation>
    <scope>NUCLEOTIDE SEQUENCE [LARGE SCALE GENOMIC DNA]</scope>
    <source>
        <strain evidence="9 10">HX-22-17</strain>
    </source>
</reference>
<name>A0A7J5TV20_9BACT</name>
<dbReference type="InterPro" id="IPR001406">
    <property type="entry name" value="PsdUridine_synth_TruA"/>
</dbReference>
<organism evidence="9 10">
    <name type="scientific">Rudanella paleaurantiibacter</name>
    <dbReference type="NCBI Taxonomy" id="2614655"/>
    <lineage>
        <taxon>Bacteria</taxon>
        <taxon>Pseudomonadati</taxon>
        <taxon>Bacteroidota</taxon>
        <taxon>Cytophagia</taxon>
        <taxon>Cytophagales</taxon>
        <taxon>Cytophagaceae</taxon>
        <taxon>Rudanella</taxon>
    </lineage>
</organism>
<dbReference type="InterPro" id="IPR020095">
    <property type="entry name" value="PsdUridine_synth_TruA_C"/>
</dbReference>
<comment type="function">
    <text evidence="4">Formation of pseudouridine at positions 38, 39 and 40 in the anticodon stem and loop of transfer RNAs.</text>
</comment>
<comment type="catalytic activity">
    <reaction evidence="4 7">
        <text>uridine(38/39/40) in tRNA = pseudouridine(38/39/40) in tRNA</text>
        <dbReference type="Rhea" id="RHEA:22376"/>
        <dbReference type="Rhea" id="RHEA-COMP:10085"/>
        <dbReference type="Rhea" id="RHEA-COMP:10087"/>
        <dbReference type="ChEBI" id="CHEBI:65314"/>
        <dbReference type="ChEBI" id="CHEBI:65315"/>
        <dbReference type="EC" id="5.4.99.12"/>
    </reaction>
</comment>
<dbReference type="InterPro" id="IPR020097">
    <property type="entry name" value="PsdUridine_synth_TruA_a/b_dom"/>
</dbReference>
<evidence type="ECO:0000256" key="2">
    <source>
        <dbReference type="ARBA" id="ARBA00022694"/>
    </source>
</evidence>
<dbReference type="EMBL" id="WELI01000009">
    <property type="protein sequence ID" value="KAB7727994.1"/>
    <property type="molecule type" value="Genomic_DNA"/>
</dbReference>
<comment type="caution">
    <text evidence="4">Lacks conserved residue(s) required for the propagation of feature annotation.</text>
</comment>
<gene>
    <name evidence="4 9" type="primary">truA</name>
    <name evidence="9" type="ORF">F5984_19760</name>
</gene>
<dbReference type="Gene3D" id="3.30.70.660">
    <property type="entry name" value="Pseudouridine synthase I, catalytic domain, C-terminal subdomain"/>
    <property type="match status" value="1"/>
</dbReference>
<dbReference type="RefSeq" id="WP_152125945.1">
    <property type="nucleotide sequence ID" value="NZ_WELI01000009.1"/>
</dbReference>
<feature type="active site" description="Nucleophile" evidence="4 5">
    <location>
        <position position="47"/>
    </location>
</feature>
<dbReference type="Gene3D" id="3.30.70.580">
    <property type="entry name" value="Pseudouridine synthase I, catalytic domain, N-terminal subdomain"/>
    <property type="match status" value="1"/>
</dbReference>
<dbReference type="EC" id="5.4.99.12" evidence="4"/>
<dbReference type="PIRSF" id="PIRSF001430">
    <property type="entry name" value="tRNA_psdUrid_synth"/>
    <property type="match status" value="1"/>
</dbReference>
<keyword evidence="10" id="KW-1185">Reference proteome</keyword>
<comment type="similarity">
    <text evidence="1 4 7">Belongs to the tRNA pseudouridine synthase TruA family.</text>
</comment>
<accession>A0A7J5TV20</accession>
<dbReference type="InterPro" id="IPR020094">
    <property type="entry name" value="TruA/RsuA/RluB/E/F_N"/>
</dbReference>
<evidence type="ECO:0000256" key="4">
    <source>
        <dbReference type="HAMAP-Rule" id="MF_00171"/>
    </source>
</evidence>
<dbReference type="HAMAP" id="MF_00171">
    <property type="entry name" value="TruA"/>
    <property type="match status" value="1"/>
</dbReference>
<keyword evidence="2 4" id="KW-0819">tRNA processing</keyword>
<dbReference type="CDD" id="cd02570">
    <property type="entry name" value="PseudoU_synth_EcTruA"/>
    <property type="match status" value="1"/>
</dbReference>
<dbReference type="NCBIfam" id="TIGR00071">
    <property type="entry name" value="hisT_truA"/>
    <property type="match status" value="1"/>
</dbReference>
<dbReference type="Pfam" id="PF01416">
    <property type="entry name" value="PseudoU_synth_1"/>
    <property type="match status" value="2"/>
</dbReference>
<evidence type="ECO:0000256" key="3">
    <source>
        <dbReference type="ARBA" id="ARBA00023235"/>
    </source>
</evidence>
<dbReference type="PANTHER" id="PTHR11142:SF0">
    <property type="entry name" value="TRNA PSEUDOURIDINE SYNTHASE-LIKE 1"/>
    <property type="match status" value="1"/>
</dbReference>
<dbReference type="GO" id="GO:0003723">
    <property type="term" value="F:RNA binding"/>
    <property type="evidence" value="ECO:0007669"/>
    <property type="project" value="InterPro"/>
</dbReference>
<sequence>MELAYCGTQYHGWQIQANGHSVQSEIEGALSRRLRQPVSILGSGRTDAGVHAHEQYAHFDLPEPLDDLEQITYSLNAMLPPDIAIRRIFPVQPDDHARFSAISRYYQYRITRQKDAFRHMQSYYFRYPLDMEAMNQAACVLLQHTDYQSFSRAKAAVKHFHCTIDRAEWLPETGDDLTFHIRANRFLWGMVRAIVGTLLEVGQGRMTTEEFEQIILARDRRAAGRAAPASGLFLYEVGYPEGIV</sequence>
<dbReference type="GO" id="GO:0160147">
    <property type="term" value="F:tRNA pseudouridine(38-40) synthase activity"/>
    <property type="evidence" value="ECO:0007669"/>
    <property type="project" value="UniProtKB-EC"/>
</dbReference>
<evidence type="ECO:0000256" key="5">
    <source>
        <dbReference type="PIRSR" id="PIRSR001430-1"/>
    </source>
</evidence>
<dbReference type="SUPFAM" id="SSF55120">
    <property type="entry name" value="Pseudouridine synthase"/>
    <property type="match status" value="1"/>
</dbReference>
<dbReference type="FunFam" id="3.30.70.580:FF:000001">
    <property type="entry name" value="tRNA pseudouridine synthase A"/>
    <property type="match status" value="1"/>
</dbReference>
<evidence type="ECO:0000313" key="10">
    <source>
        <dbReference type="Proteomes" id="UP000488299"/>
    </source>
</evidence>
<feature type="domain" description="Pseudouridine synthase I TruA alpha/beta" evidence="8">
    <location>
        <begin position="4"/>
        <end position="99"/>
    </location>
</feature>
<evidence type="ECO:0000313" key="9">
    <source>
        <dbReference type="EMBL" id="KAB7727994.1"/>
    </source>
</evidence>
<dbReference type="Proteomes" id="UP000488299">
    <property type="component" value="Unassembled WGS sequence"/>
</dbReference>
<comment type="subunit">
    <text evidence="4">Homodimer.</text>
</comment>
<feature type="binding site" evidence="4 6">
    <location>
        <position position="106"/>
    </location>
    <ligand>
        <name>substrate</name>
    </ligand>
</feature>
<evidence type="ECO:0000256" key="7">
    <source>
        <dbReference type="RuleBase" id="RU003792"/>
    </source>
</evidence>
<evidence type="ECO:0000256" key="6">
    <source>
        <dbReference type="PIRSR" id="PIRSR001430-2"/>
    </source>
</evidence>
<evidence type="ECO:0000256" key="1">
    <source>
        <dbReference type="ARBA" id="ARBA00009375"/>
    </source>
</evidence>
<evidence type="ECO:0000259" key="8">
    <source>
        <dbReference type="Pfam" id="PF01416"/>
    </source>
</evidence>
<dbReference type="AlphaFoldDB" id="A0A7J5TV20"/>
<feature type="domain" description="Pseudouridine synthase I TruA alpha/beta" evidence="8">
    <location>
        <begin position="145"/>
        <end position="240"/>
    </location>
</feature>